<dbReference type="CDD" id="cd01948">
    <property type="entry name" value="EAL"/>
    <property type="match status" value="1"/>
</dbReference>
<dbReference type="InterPro" id="IPR050706">
    <property type="entry name" value="Cyclic-di-GMP_PDE-like"/>
</dbReference>
<dbReference type="SUPFAM" id="SSF141868">
    <property type="entry name" value="EAL domain-like"/>
    <property type="match status" value="1"/>
</dbReference>
<dbReference type="EMBL" id="JAVRHX010000001">
    <property type="protein sequence ID" value="MDT0593245.1"/>
    <property type="molecule type" value="Genomic_DNA"/>
</dbReference>
<dbReference type="InterPro" id="IPR001633">
    <property type="entry name" value="EAL_dom"/>
</dbReference>
<gene>
    <name evidence="2" type="ORF">RM552_00130</name>
</gene>
<sequence>MQAKPVVDKFSIEQIVPYFQPIFDLRMHKVVSYECLARLITDDENIYLPADFLNIVQRSQSNASLTQRIIELSSAYCVPRRMQCSVNLFPSDLRNANLINWMKDLCDDSYDGLVGVELNYESVKGHAHLLRNLMNKMPSLQITIDDVDSFEHELIEVIKTGIHAIKLSGNMVTRFAKTGEGKNTIEKIILQCEVSECMLIAEHIESDNILDAVMNLGIQYGQGYSLSEPAGRMSSLKQV</sequence>
<dbReference type="PANTHER" id="PTHR33121:SF71">
    <property type="entry name" value="OXYGEN SENSOR PROTEIN DOSP"/>
    <property type="match status" value="1"/>
</dbReference>
<comment type="caution">
    <text evidence="2">The sequence shown here is derived from an EMBL/GenBank/DDBJ whole genome shotgun (WGS) entry which is preliminary data.</text>
</comment>
<proteinExistence type="predicted"/>
<dbReference type="SMART" id="SM00052">
    <property type="entry name" value="EAL"/>
    <property type="match status" value="1"/>
</dbReference>
<keyword evidence="3" id="KW-1185">Reference proteome</keyword>
<dbReference type="InterPro" id="IPR035919">
    <property type="entry name" value="EAL_sf"/>
</dbReference>
<dbReference type="PROSITE" id="PS50883">
    <property type="entry name" value="EAL"/>
    <property type="match status" value="1"/>
</dbReference>
<evidence type="ECO:0000259" key="1">
    <source>
        <dbReference type="PROSITE" id="PS50883"/>
    </source>
</evidence>
<evidence type="ECO:0000313" key="2">
    <source>
        <dbReference type="EMBL" id="MDT0593245.1"/>
    </source>
</evidence>
<evidence type="ECO:0000313" key="3">
    <source>
        <dbReference type="Proteomes" id="UP001253545"/>
    </source>
</evidence>
<dbReference type="Proteomes" id="UP001253545">
    <property type="component" value="Unassembled WGS sequence"/>
</dbReference>
<dbReference type="RefSeq" id="WP_311366772.1">
    <property type="nucleotide sequence ID" value="NZ_JAVRHX010000001.1"/>
</dbReference>
<accession>A0ABU2ZKV1</accession>
<reference evidence="2 3" key="1">
    <citation type="submission" date="2023-09" db="EMBL/GenBank/DDBJ databases">
        <authorList>
            <person name="Rey-Velasco X."/>
        </authorList>
    </citation>
    <scope>NUCLEOTIDE SEQUENCE [LARGE SCALE GENOMIC DNA]</scope>
    <source>
        <strain evidence="2 3">P117</strain>
    </source>
</reference>
<name>A0ABU2ZKV1_9ALTE</name>
<dbReference type="Pfam" id="PF00563">
    <property type="entry name" value="EAL"/>
    <property type="match status" value="1"/>
</dbReference>
<dbReference type="PANTHER" id="PTHR33121">
    <property type="entry name" value="CYCLIC DI-GMP PHOSPHODIESTERASE PDEF"/>
    <property type="match status" value="1"/>
</dbReference>
<organism evidence="2 3">
    <name type="scientific">Glaciecola petra</name>
    <dbReference type="NCBI Taxonomy" id="3075602"/>
    <lineage>
        <taxon>Bacteria</taxon>
        <taxon>Pseudomonadati</taxon>
        <taxon>Pseudomonadota</taxon>
        <taxon>Gammaproteobacteria</taxon>
        <taxon>Alteromonadales</taxon>
        <taxon>Alteromonadaceae</taxon>
        <taxon>Glaciecola</taxon>
    </lineage>
</organism>
<feature type="domain" description="EAL" evidence="1">
    <location>
        <begin position="1"/>
        <end position="239"/>
    </location>
</feature>
<protein>
    <submittedName>
        <fullName evidence="2">EAL domain-containing protein</fullName>
    </submittedName>
</protein>
<dbReference type="Gene3D" id="3.20.20.450">
    <property type="entry name" value="EAL domain"/>
    <property type="match status" value="1"/>
</dbReference>